<gene>
    <name evidence="1" type="ORF">Vadar_004374</name>
</gene>
<organism evidence="1 2">
    <name type="scientific">Vaccinium darrowii</name>
    <dbReference type="NCBI Taxonomy" id="229202"/>
    <lineage>
        <taxon>Eukaryota</taxon>
        <taxon>Viridiplantae</taxon>
        <taxon>Streptophyta</taxon>
        <taxon>Embryophyta</taxon>
        <taxon>Tracheophyta</taxon>
        <taxon>Spermatophyta</taxon>
        <taxon>Magnoliopsida</taxon>
        <taxon>eudicotyledons</taxon>
        <taxon>Gunneridae</taxon>
        <taxon>Pentapetalae</taxon>
        <taxon>asterids</taxon>
        <taxon>Ericales</taxon>
        <taxon>Ericaceae</taxon>
        <taxon>Vaccinioideae</taxon>
        <taxon>Vaccinieae</taxon>
        <taxon>Vaccinium</taxon>
    </lineage>
</organism>
<evidence type="ECO:0000313" key="1">
    <source>
        <dbReference type="EMBL" id="KAH7848559.1"/>
    </source>
</evidence>
<evidence type="ECO:0000313" key="2">
    <source>
        <dbReference type="Proteomes" id="UP000828048"/>
    </source>
</evidence>
<reference evidence="1 2" key="1">
    <citation type="journal article" date="2021" name="Hortic Res">
        <title>High-quality reference genome and annotation aids understanding of berry development for evergreen blueberry (Vaccinium darrowii).</title>
        <authorList>
            <person name="Yu J."/>
            <person name="Hulse-Kemp A.M."/>
            <person name="Babiker E."/>
            <person name="Staton M."/>
        </authorList>
    </citation>
    <scope>NUCLEOTIDE SEQUENCE [LARGE SCALE GENOMIC DNA]</scope>
    <source>
        <strain evidence="2">cv. NJ 8807/NJ 8810</strain>
        <tissue evidence="1">Young leaf</tissue>
    </source>
</reference>
<name>A0ACB7Y6C4_9ERIC</name>
<dbReference type="EMBL" id="CM037157">
    <property type="protein sequence ID" value="KAH7848559.1"/>
    <property type="molecule type" value="Genomic_DNA"/>
</dbReference>
<comment type="caution">
    <text evidence="1">The sequence shown here is derived from an EMBL/GenBank/DDBJ whole genome shotgun (WGS) entry which is preliminary data.</text>
</comment>
<proteinExistence type="predicted"/>
<dbReference type="Proteomes" id="UP000828048">
    <property type="component" value="Chromosome 7"/>
</dbReference>
<accession>A0ACB7Y6C4</accession>
<protein>
    <submittedName>
        <fullName evidence="1">Uncharacterized protein</fullName>
    </submittedName>
</protein>
<keyword evidence="2" id="KW-1185">Reference proteome</keyword>
<sequence length="313" mass="34478">MTEFSEKPLSKEVSVQTSAVKEVLENDLPEIEALVSICNIEVDEKNPLQVDTNRVNEDDLASHLRKKSTEFKCNKLVDPREALNVSITGAATQAAIGVDGYLLVDLTDSMASHFTWKKMESVEEPPIPECIDSSCIAAHHGVDDDKASAVKEQNLLEHTDNDNEGEAIEPESVVDDHLAESNESASTSFVDLSDRERIRPTIVQDRDTDKAEKCVVVPEKQEPVGDTDVREKGSDRDCSLKKQHGLIKARAESADFDEISVSKMVNLEETTPAVNSVKLQCDSAEQEVQIPATDSMVVTEKENVVLVAEYDLL</sequence>